<evidence type="ECO:0000313" key="2">
    <source>
        <dbReference type="EMBL" id="KAG7162971.1"/>
    </source>
</evidence>
<feature type="signal peptide" evidence="1">
    <location>
        <begin position="1"/>
        <end position="15"/>
    </location>
</feature>
<dbReference type="EMBL" id="JAHLQT010026502">
    <property type="protein sequence ID" value="KAG7162971.1"/>
    <property type="molecule type" value="Genomic_DNA"/>
</dbReference>
<dbReference type="AlphaFoldDB" id="A0A8J5JV17"/>
<evidence type="ECO:0008006" key="4">
    <source>
        <dbReference type="Google" id="ProtNLM"/>
    </source>
</evidence>
<keyword evidence="1" id="KW-0732">Signal</keyword>
<accession>A0A8J5JV17</accession>
<evidence type="ECO:0000256" key="1">
    <source>
        <dbReference type="SAM" id="SignalP"/>
    </source>
</evidence>
<sequence>MLLMYAIMFLMKFSAVPLEGHAMIHRTAHPSTTVTSACSTKREEKYTPSLFFKVALLFAVRMSPLSSNKEGGIGDIHTEEHI</sequence>
<evidence type="ECO:0000313" key="3">
    <source>
        <dbReference type="Proteomes" id="UP000747542"/>
    </source>
</evidence>
<name>A0A8J5JV17_HOMAM</name>
<proteinExistence type="predicted"/>
<gene>
    <name evidence="2" type="ORF">Hamer_G002003</name>
</gene>
<reference evidence="2" key="1">
    <citation type="journal article" date="2021" name="Sci. Adv.">
        <title>The American lobster genome reveals insights on longevity, neural, and immune adaptations.</title>
        <authorList>
            <person name="Polinski J.M."/>
            <person name="Zimin A.V."/>
            <person name="Clark K.F."/>
            <person name="Kohn A.B."/>
            <person name="Sadowski N."/>
            <person name="Timp W."/>
            <person name="Ptitsyn A."/>
            <person name="Khanna P."/>
            <person name="Romanova D.Y."/>
            <person name="Williams P."/>
            <person name="Greenwood S.J."/>
            <person name="Moroz L.L."/>
            <person name="Walt D.R."/>
            <person name="Bodnar A.G."/>
        </authorList>
    </citation>
    <scope>NUCLEOTIDE SEQUENCE</scope>
    <source>
        <strain evidence="2">GMGI-L3</strain>
    </source>
</reference>
<dbReference type="Proteomes" id="UP000747542">
    <property type="component" value="Unassembled WGS sequence"/>
</dbReference>
<organism evidence="2 3">
    <name type="scientific">Homarus americanus</name>
    <name type="common">American lobster</name>
    <dbReference type="NCBI Taxonomy" id="6706"/>
    <lineage>
        <taxon>Eukaryota</taxon>
        <taxon>Metazoa</taxon>
        <taxon>Ecdysozoa</taxon>
        <taxon>Arthropoda</taxon>
        <taxon>Crustacea</taxon>
        <taxon>Multicrustacea</taxon>
        <taxon>Malacostraca</taxon>
        <taxon>Eumalacostraca</taxon>
        <taxon>Eucarida</taxon>
        <taxon>Decapoda</taxon>
        <taxon>Pleocyemata</taxon>
        <taxon>Astacidea</taxon>
        <taxon>Nephropoidea</taxon>
        <taxon>Nephropidae</taxon>
        <taxon>Homarus</taxon>
    </lineage>
</organism>
<feature type="chain" id="PRO_5035284659" description="Secreted protein" evidence="1">
    <location>
        <begin position="16"/>
        <end position="82"/>
    </location>
</feature>
<comment type="caution">
    <text evidence="2">The sequence shown here is derived from an EMBL/GenBank/DDBJ whole genome shotgun (WGS) entry which is preliminary data.</text>
</comment>
<keyword evidence="3" id="KW-1185">Reference proteome</keyword>
<protein>
    <recommendedName>
        <fullName evidence="4">Secreted protein</fullName>
    </recommendedName>
</protein>